<dbReference type="Proteomes" id="UP000187609">
    <property type="component" value="Unassembled WGS sequence"/>
</dbReference>
<gene>
    <name evidence="3" type="ORF">A4A49_15966</name>
</gene>
<reference evidence="3" key="1">
    <citation type="submission" date="2016-11" db="EMBL/GenBank/DDBJ databases">
        <title>The genome of Nicotiana attenuata.</title>
        <authorList>
            <person name="Xu S."/>
            <person name="Brockmoeller T."/>
            <person name="Gaquerel E."/>
            <person name="Navarro A."/>
            <person name="Kuhl H."/>
            <person name="Gase K."/>
            <person name="Ling Z."/>
            <person name="Zhou W."/>
            <person name="Kreitzer C."/>
            <person name="Stanke M."/>
            <person name="Tang H."/>
            <person name="Lyons E."/>
            <person name="Pandey P."/>
            <person name="Pandey S.P."/>
            <person name="Timmermann B."/>
            <person name="Baldwin I.T."/>
        </authorList>
    </citation>
    <scope>NUCLEOTIDE SEQUENCE [LARGE SCALE GENOMIC DNA]</scope>
    <source>
        <strain evidence="3">UT</strain>
    </source>
</reference>
<dbReference type="SMR" id="A0A314LAX3"/>
<proteinExistence type="predicted"/>
<evidence type="ECO:0000256" key="1">
    <source>
        <dbReference type="SAM" id="Coils"/>
    </source>
</evidence>
<protein>
    <submittedName>
        <fullName evidence="3">Uncharacterized protein</fullName>
    </submittedName>
</protein>
<sequence length="144" mass="16441">MRERKKVEEKTLPKRVKVVEKKDVLPLGYVTLGGRTPVTRGKSKTTLEKDLGKSKKKKKDREGFRLIVGSDVEEVDLVSGEELAASREEKEKIRDEIASLKKENMRLKEEMKKEQKACDARFDMILELIHGESSSCKEPGFHPS</sequence>
<keyword evidence="4" id="KW-1185">Reference proteome</keyword>
<comment type="caution">
    <text evidence="3">The sequence shown here is derived from an EMBL/GenBank/DDBJ whole genome shotgun (WGS) entry which is preliminary data.</text>
</comment>
<evidence type="ECO:0000256" key="2">
    <source>
        <dbReference type="SAM" id="MobiDB-lite"/>
    </source>
</evidence>
<accession>A0A314LAX3</accession>
<evidence type="ECO:0000313" key="3">
    <source>
        <dbReference type="EMBL" id="OIT37944.1"/>
    </source>
</evidence>
<name>A0A314LAX3_NICAT</name>
<dbReference type="Gramene" id="OIT37944">
    <property type="protein sequence ID" value="OIT37944"/>
    <property type="gene ID" value="A4A49_15966"/>
</dbReference>
<dbReference type="AlphaFoldDB" id="A0A314LAX3"/>
<dbReference type="EMBL" id="MJEQ01000252">
    <property type="protein sequence ID" value="OIT37944.1"/>
    <property type="molecule type" value="Genomic_DNA"/>
</dbReference>
<organism evidence="3 4">
    <name type="scientific">Nicotiana attenuata</name>
    <name type="common">Coyote tobacco</name>
    <dbReference type="NCBI Taxonomy" id="49451"/>
    <lineage>
        <taxon>Eukaryota</taxon>
        <taxon>Viridiplantae</taxon>
        <taxon>Streptophyta</taxon>
        <taxon>Embryophyta</taxon>
        <taxon>Tracheophyta</taxon>
        <taxon>Spermatophyta</taxon>
        <taxon>Magnoliopsida</taxon>
        <taxon>eudicotyledons</taxon>
        <taxon>Gunneridae</taxon>
        <taxon>Pentapetalae</taxon>
        <taxon>asterids</taxon>
        <taxon>lamiids</taxon>
        <taxon>Solanales</taxon>
        <taxon>Solanaceae</taxon>
        <taxon>Nicotianoideae</taxon>
        <taxon>Nicotianeae</taxon>
        <taxon>Nicotiana</taxon>
    </lineage>
</organism>
<feature type="coiled-coil region" evidence="1">
    <location>
        <begin position="83"/>
        <end position="117"/>
    </location>
</feature>
<evidence type="ECO:0000313" key="4">
    <source>
        <dbReference type="Proteomes" id="UP000187609"/>
    </source>
</evidence>
<feature type="region of interest" description="Disordered" evidence="2">
    <location>
        <begin position="34"/>
        <end position="55"/>
    </location>
</feature>
<keyword evidence="1" id="KW-0175">Coiled coil</keyword>